<dbReference type="InterPro" id="IPR006145">
    <property type="entry name" value="PsdUridine_synth_RsuA/RluA"/>
</dbReference>
<dbReference type="PROSITE" id="PS01129">
    <property type="entry name" value="PSI_RLU"/>
    <property type="match status" value="1"/>
</dbReference>
<sequence length="436" mass="49132">MSAMRLKTANFIPAEAAKELFQLTMKLLEMLRLPMSTPSLSKISDSDVTDHTHSLRLNKFKRMARLQHQGSIYSSDLALRLFYGCRKVGVVTVRMKSSASAEDILTIDSPVKLAEWCVDTLQLELSKQLYRHVIRVWLPSREDIALGSPRHQLLVQICEMAECSTIDTVDKVLATQLAFKTVFHDNAVIVIDKHANVLTVDGSAPNAPPSIYRYITRAYPEARMVHRLDQETSGLLVVALTKSAAQTLSAQFRKRLVQKVYMARVHGWMNDAVKGSESLQCVRVPMEKHPTKPLVQRVVVDREIDPSSSLWTITEYCVQSRMIDAGEDKLEEGRKSTIVELRPYTGKTHQLRLHMQHLGHPILGDSLYSPDLVYHRASRLCLHAIKLSFAHPVTNVWMSFQSPLPKAFFLPDGNKSIHQRPESTGSTCANTMPSVI</sequence>
<dbReference type="Gene3D" id="3.30.2350.10">
    <property type="entry name" value="Pseudouridine synthase"/>
    <property type="match status" value="1"/>
</dbReference>
<dbReference type="Proteomes" id="UP000294530">
    <property type="component" value="Unassembled WGS sequence"/>
</dbReference>
<dbReference type="PANTHER" id="PTHR21600:SF89">
    <property type="entry name" value="RIBOSOMAL LARGE SUBUNIT PSEUDOURIDINE SYNTHASE A"/>
    <property type="match status" value="1"/>
</dbReference>
<dbReference type="InterPro" id="IPR006224">
    <property type="entry name" value="PsdUridine_synth_RluA-like_CS"/>
</dbReference>
<dbReference type="AlphaFoldDB" id="A0A976IG88"/>
<comment type="caution">
    <text evidence="2">The sequence shown here is derived from an EMBL/GenBank/DDBJ whole genome shotgun (WGS) entry which is preliminary data.</text>
</comment>
<dbReference type="GO" id="GO:0000455">
    <property type="term" value="P:enzyme-directed rRNA pseudouridine synthesis"/>
    <property type="evidence" value="ECO:0007669"/>
    <property type="project" value="TreeGrafter"/>
</dbReference>
<proteinExistence type="predicted"/>
<evidence type="ECO:0000313" key="2">
    <source>
        <dbReference type="EMBL" id="TDH71263.1"/>
    </source>
</evidence>
<organism evidence="2 3">
    <name type="scientific">Bremia lactucae</name>
    <name type="common">Lettuce downy mildew</name>
    <dbReference type="NCBI Taxonomy" id="4779"/>
    <lineage>
        <taxon>Eukaryota</taxon>
        <taxon>Sar</taxon>
        <taxon>Stramenopiles</taxon>
        <taxon>Oomycota</taxon>
        <taxon>Peronosporomycetes</taxon>
        <taxon>Peronosporales</taxon>
        <taxon>Peronosporaceae</taxon>
        <taxon>Bremia</taxon>
    </lineage>
</organism>
<gene>
    <name evidence="2" type="ORF">CCR75_002810</name>
</gene>
<reference evidence="2 3" key="1">
    <citation type="journal article" date="2021" name="Genome Biol.">
        <title>AFLAP: assembly-free linkage analysis pipeline using k-mers from genome sequencing data.</title>
        <authorList>
            <person name="Fletcher K."/>
            <person name="Zhang L."/>
            <person name="Gil J."/>
            <person name="Han R."/>
            <person name="Cavanaugh K."/>
            <person name="Michelmore R."/>
        </authorList>
    </citation>
    <scope>NUCLEOTIDE SEQUENCE [LARGE SCALE GENOMIC DNA]</scope>
    <source>
        <strain evidence="2 3">SF5</strain>
    </source>
</reference>
<dbReference type="CDD" id="cd02869">
    <property type="entry name" value="PseudoU_synth_RluA_like"/>
    <property type="match status" value="1"/>
</dbReference>
<accession>A0A976IG88</accession>
<dbReference type="GeneID" id="94346578"/>
<keyword evidence="3" id="KW-1185">Reference proteome</keyword>
<dbReference type="InterPro" id="IPR020103">
    <property type="entry name" value="PsdUridine_synth_cat_dom_sf"/>
</dbReference>
<dbReference type="SUPFAM" id="SSF55120">
    <property type="entry name" value="Pseudouridine synthase"/>
    <property type="match status" value="1"/>
</dbReference>
<dbReference type="RefSeq" id="XP_067820762.1">
    <property type="nucleotide sequence ID" value="XM_067960907.1"/>
</dbReference>
<dbReference type="OrthoDB" id="418349at2759"/>
<dbReference type="KEGG" id="blac:94346578"/>
<dbReference type="GO" id="GO:0003723">
    <property type="term" value="F:RNA binding"/>
    <property type="evidence" value="ECO:0007669"/>
    <property type="project" value="InterPro"/>
</dbReference>
<dbReference type="EMBL" id="SHOA02000004">
    <property type="protein sequence ID" value="TDH71263.1"/>
    <property type="molecule type" value="Genomic_DNA"/>
</dbReference>
<protein>
    <recommendedName>
        <fullName evidence="1">Pseudouridine synthase RsuA/RluA-like domain-containing protein</fullName>
    </recommendedName>
</protein>
<evidence type="ECO:0000259" key="1">
    <source>
        <dbReference type="Pfam" id="PF00849"/>
    </source>
</evidence>
<dbReference type="GO" id="GO:0009982">
    <property type="term" value="F:pseudouridine synthase activity"/>
    <property type="evidence" value="ECO:0007669"/>
    <property type="project" value="InterPro"/>
</dbReference>
<dbReference type="InterPro" id="IPR050188">
    <property type="entry name" value="RluA_PseudoU_synthase"/>
</dbReference>
<dbReference type="PANTHER" id="PTHR21600">
    <property type="entry name" value="MITOCHONDRIAL RNA PSEUDOURIDINE SYNTHASE"/>
    <property type="match status" value="1"/>
</dbReference>
<dbReference type="Pfam" id="PF00849">
    <property type="entry name" value="PseudoU_synth_2"/>
    <property type="match status" value="1"/>
</dbReference>
<name>A0A976IG88_BRELC</name>
<evidence type="ECO:0000313" key="3">
    <source>
        <dbReference type="Proteomes" id="UP000294530"/>
    </source>
</evidence>
<feature type="domain" description="Pseudouridine synthase RsuA/RluA-like" evidence="1">
    <location>
        <begin position="188"/>
        <end position="357"/>
    </location>
</feature>